<dbReference type="InterPro" id="IPR020277">
    <property type="entry name" value="DUF2624"/>
</dbReference>
<evidence type="ECO:0000313" key="1">
    <source>
        <dbReference type="EMBL" id="EIT85193.1"/>
    </source>
</evidence>
<evidence type="ECO:0008006" key="3">
    <source>
        <dbReference type="Google" id="ProtNLM"/>
    </source>
</evidence>
<dbReference type="EMBL" id="AKKV01000026">
    <property type="protein sequence ID" value="EIT85193.1"/>
    <property type="molecule type" value="Genomic_DNA"/>
</dbReference>
<sequence length="86" mass="9861">MNPIVAHMVNQKLNHLTPEELISLANQHNFPVTMQEATKVVHILRRYKINVNNATQRKTILQAIGQEVNQQKANMIAAMIDDYLNK</sequence>
<dbReference type="AlphaFoldDB" id="I8UEF7"/>
<dbReference type="Proteomes" id="UP000004080">
    <property type="component" value="Unassembled WGS sequence"/>
</dbReference>
<reference evidence="1 2" key="1">
    <citation type="journal article" date="2012" name="J. Bacteriol.">
        <title>Genome of Bacillus macauensis ZFHKF-1, a Long-Chain-Forming Bacterium.</title>
        <authorList>
            <person name="Cai L."/>
            <person name="Zhang T."/>
        </authorList>
    </citation>
    <scope>NUCLEOTIDE SEQUENCE [LARGE SCALE GENOMIC DNA]</scope>
    <source>
        <strain evidence="1 2">ZFHKF-1</strain>
    </source>
</reference>
<name>I8UEF7_9BACL</name>
<protein>
    <recommendedName>
        <fullName evidence="3">DUF2624 domain-containing protein</fullName>
    </recommendedName>
</protein>
<organism evidence="1 2">
    <name type="scientific">Fictibacillus macauensis ZFHKF-1</name>
    <dbReference type="NCBI Taxonomy" id="1196324"/>
    <lineage>
        <taxon>Bacteria</taxon>
        <taxon>Bacillati</taxon>
        <taxon>Bacillota</taxon>
        <taxon>Bacilli</taxon>
        <taxon>Bacillales</taxon>
        <taxon>Fictibacillaceae</taxon>
        <taxon>Fictibacillus</taxon>
    </lineage>
</organism>
<keyword evidence="2" id="KW-1185">Reference proteome</keyword>
<dbReference type="PATRIC" id="fig|1196324.3.peg.2175"/>
<dbReference type="Pfam" id="PF11116">
    <property type="entry name" value="DUF2624"/>
    <property type="match status" value="1"/>
</dbReference>
<gene>
    <name evidence="1" type="ORF">A374_10635</name>
</gene>
<accession>I8UEF7</accession>
<evidence type="ECO:0000313" key="2">
    <source>
        <dbReference type="Proteomes" id="UP000004080"/>
    </source>
</evidence>
<dbReference type="RefSeq" id="WP_007202211.1">
    <property type="nucleotide sequence ID" value="NZ_AKKV01000026.1"/>
</dbReference>
<comment type="caution">
    <text evidence="1">The sequence shown here is derived from an EMBL/GenBank/DDBJ whole genome shotgun (WGS) entry which is preliminary data.</text>
</comment>
<dbReference type="STRING" id="1196324.A374_10635"/>
<proteinExistence type="predicted"/>
<dbReference type="eggNOG" id="ENOG50330GA">
    <property type="taxonomic scope" value="Bacteria"/>
</dbReference>